<sequence>LLPSSILRLSGQPSRHGLSQGFLQLLHVLLLMLRAQPRYVLLIPRLLPKHHSTPFPNRNSIGMNRYIKLFEWSLKHLLSILRVNMCILSSRSVSLIDNQQFYEVS</sequence>
<dbReference type="AlphaFoldDB" id="A0A158QIZ6"/>
<dbReference type="WBParaSite" id="HNAJ_0001060501-mRNA-1">
    <property type="protein sequence ID" value="HNAJ_0001060501-mRNA-1"/>
    <property type="gene ID" value="HNAJ_0001060501"/>
</dbReference>
<proteinExistence type="predicted"/>
<protein>
    <submittedName>
        <fullName evidence="1">Ovule protein</fullName>
    </submittedName>
</protein>
<evidence type="ECO:0000313" key="1">
    <source>
        <dbReference type="WBParaSite" id="HNAJ_0001060501-mRNA-1"/>
    </source>
</evidence>
<organism evidence="1">
    <name type="scientific">Rodentolepis nana</name>
    <name type="common">Dwarf tapeworm</name>
    <name type="synonym">Hymenolepis nana</name>
    <dbReference type="NCBI Taxonomy" id="102285"/>
    <lineage>
        <taxon>Eukaryota</taxon>
        <taxon>Metazoa</taxon>
        <taxon>Spiralia</taxon>
        <taxon>Lophotrochozoa</taxon>
        <taxon>Platyhelminthes</taxon>
        <taxon>Cestoda</taxon>
        <taxon>Eucestoda</taxon>
        <taxon>Cyclophyllidea</taxon>
        <taxon>Hymenolepididae</taxon>
        <taxon>Rodentolepis</taxon>
    </lineage>
</organism>
<reference evidence="1" key="1">
    <citation type="submission" date="2016-04" db="UniProtKB">
        <authorList>
            <consortium name="WormBaseParasite"/>
        </authorList>
    </citation>
    <scope>IDENTIFICATION</scope>
</reference>
<accession>A0A158QIZ6</accession>
<name>A0A158QIZ6_RODNA</name>